<accession>A0A0P6XNL6</accession>
<organism evidence="3 4">
    <name type="scientific">Herpetosiphon geysericola</name>
    <dbReference type="NCBI Taxonomy" id="70996"/>
    <lineage>
        <taxon>Bacteria</taxon>
        <taxon>Bacillati</taxon>
        <taxon>Chloroflexota</taxon>
        <taxon>Chloroflexia</taxon>
        <taxon>Herpetosiphonales</taxon>
        <taxon>Herpetosiphonaceae</taxon>
        <taxon>Herpetosiphon</taxon>
    </lineage>
</organism>
<feature type="region of interest" description="Disordered" evidence="1">
    <location>
        <begin position="392"/>
        <end position="412"/>
    </location>
</feature>
<dbReference type="RefSeq" id="WP_054535497.1">
    <property type="nucleotide sequence ID" value="NZ_LGKP01000025.1"/>
</dbReference>
<gene>
    <name evidence="3" type="ORF">SE18_16145</name>
</gene>
<dbReference type="PANTHER" id="PTHR34819:SF3">
    <property type="entry name" value="CELL SURFACE PROTEIN"/>
    <property type="match status" value="1"/>
</dbReference>
<dbReference type="InterPro" id="IPR055354">
    <property type="entry name" value="DUF7507"/>
</dbReference>
<feature type="domain" description="DUF7507" evidence="2">
    <location>
        <begin position="294"/>
        <end position="346"/>
    </location>
</feature>
<reference evidence="3 4" key="1">
    <citation type="submission" date="2015-07" db="EMBL/GenBank/DDBJ databases">
        <title>Whole genome sequence of Herpetosiphon geysericola DSM 7119.</title>
        <authorList>
            <person name="Hemp J."/>
            <person name="Ward L.M."/>
            <person name="Pace L.A."/>
            <person name="Fischer W.W."/>
        </authorList>
    </citation>
    <scope>NUCLEOTIDE SEQUENCE [LARGE SCALE GENOMIC DNA]</scope>
    <source>
        <strain evidence="3 4">DSM 7119</strain>
    </source>
</reference>
<dbReference type="InterPro" id="IPR047589">
    <property type="entry name" value="DUF11_rpt"/>
</dbReference>
<evidence type="ECO:0000313" key="3">
    <source>
        <dbReference type="EMBL" id="KPL85220.1"/>
    </source>
</evidence>
<name>A0A0P6XNL6_9CHLR</name>
<dbReference type="Pfam" id="PF24346">
    <property type="entry name" value="DUF7507"/>
    <property type="match status" value="1"/>
</dbReference>
<evidence type="ECO:0000256" key="1">
    <source>
        <dbReference type="SAM" id="MobiDB-lite"/>
    </source>
</evidence>
<dbReference type="NCBIfam" id="TIGR01451">
    <property type="entry name" value="B_ant_repeat"/>
    <property type="match status" value="1"/>
</dbReference>
<dbReference type="OrthoDB" id="9773411at2"/>
<evidence type="ECO:0000259" key="2">
    <source>
        <dbReference type="Pfam" id="PF24346"/>
    </source>
</evidence>
<dbReference type="PANTHER" id="PTHR34819">
    <property type="entry name" value="LARGE CYSTEINE-RICH PERIPLASMIC PROTEIN OMCB"/>
    <property type="match status" value="1"/>
</dbReference>
<dbReference type="InterPro" id="IPR051172">
    <property type="entry name" value="Chlamydia_OmcB"/>
</dbReference>
<feature type="compositionally biased region" description="Polar residues" evidence="1">
    <location>
        <begin position="392"/>
        <end position="404"/>
    </location>
</feature>
<dbReference type="AlphaFoldDB" id="A0A0P6XNL6"/>
<comment type="caution">
    <text evidence="3">The sequence shown here is derived from an EMBL/GenBank/DDBJ whole genome shotgun (WGS) entry which is preliminary data.</text>
</comment>
<dbReference type="Proteomes" id="UP000050277">
    <property type="component" value="Unassembled WGS sequence"/>
</dbReference>
<dbReference type="EMBL" id="LGKP01000025">
    <property type="protein sequence ID" value="KPL85220.1"/>
    <property type="molecule type" value="Genomic_DNA"/>
</dbReference>
<sequence length="412" mass="45450">MQWSMRLRSLCIPALLTFMIAGLFALMARQPHASFAQDSEGSPPDCPGLGDLGAWFSADNEVVIINRSSVCTYEVGTAVYQKFDAVTDHQVLFASQSDQLPPNTQRTYRQTLTTCAGQMSAFFGPVLPNLMNQRYQERLLAANHYGGTNYCLRNCDSGHLLGWVGVSQNAVLQHSARIGMKITGAPPWQIEFRLTGPMTKTHIEQIDPYLFTGNTWNLSTVPAGDYTLKASYIANQGIRCDSKTIQFKVASAPLPTPTPSPTPTPVPVYRARIVLNSLVIWDVNRGDQLNNFDGFVRPGDTISYTLAIQNTGNMPLSNVQIVDPFSAATSFNGLSWPAPQIQPSPNGSGPIGWQIPLLQPNQRINVTFQVIVKESIRGTYTQIINNASFSSNETGQQWSNTTEHIYNPDFDR</sequence>
<protein>
    <recommendedName>
        <fullName evidence="2">DUF7507 domain-containing protein</fullName>
    </recommendedName>
</protein>
<evidence type="ECO:0000313" key="4">
    <source>
        <dbReference type="Proteomes" id="UP000050277"/>
    </source>
</evidence>
<proteinExistence type="predicted"/>
<keyword evidence="4" id="KW-1185">Reference proteome</keyword>